<dbReference type="Proteomes" id="UP000694904">
    <property type="component" value="Chromosome 2"/>
</dbReference>
<name>A0ABM1Q426_DROAR</name>
<evidence type="ECO:0000313" key="3">
    <source>
        <dbReference type="RefSeq" id="XP_017874212.1"/>
    </source>
</evidence>
<feature type="coiled-coil region" evidence="1">
    <location>
        <begin position="196"/>
        <end position="361"/>
    </location>
</feature>
<keyword evidence="2" id="KW-1185">Reference proteome</keyword>
<organism evidence="2 3">
    <name type="scientific">Drosophila arizonae</name>
    <name type="common">Fruit fly</name>
    <dbReference type="NCBI Taxonomy" id="7263"/>
    <lineage>
        <taxon>Eukaryota</taxon>
        <taxon>Metazoa</taxon>
        <taxon>Ecdysozoa</taxon>
        <taxon>Arthropoda</taxon>
        <taxon>Hexapoda</taxon>
        <taxon>Insecta</taxon>
        <taxon>Pterygota</taxon>
        <taxon>Neoptera</taxon>
        <taxon>Endopterygota</taxon>
        <taxon>Diptera</taxon>
        <taxon>Brachycera</taxon>
        <taxon>Muscomorpha</taxon>
        <taxon>Ephydroidea</taxon>
        <taxon>Drosophilidae</taxon>
        <taxon>Drosophila</taxon>
    </lineage>
</organism>
<protein>
    <submittedName>
        <fullName evidence="3">Golgin subfamily A member 6-like protein 22</fullName>
    </submittedName>
</protein>
<keyword evidence="1" id="KW-0175">Coiled coil</keyword>
<reference evidence="2" key="1">
    <citation type="journal article" date="1997" name="Nucleic Acids Res.">
        <title>tRNAscan-SE: a program for improved detection of transfer RNA genes in genomic sequence.</title>
        <authorList>
            <person name="Lowe T.M."/>
            <person name="Eddy S.R."/>
        </authorList>
    </citation>
    <scope>NUCLEOTIDE SEQUENCE [LARGE SCALE GENOMIC DNA]</scope>
</reference>
<dbReference type="GeneID" id="108621425"/>
<feature type="coiled-coil region" evidence="1">
    <location>
        <begin position="72"/>
        <end position="157"/>
    </location>
</feature>
<reference evidence="3" key="3">
    <citation type="submission" date="2025-08" db="UniProtKB">
        <authorList>
            <consortium name="RefSeq"/>
        </authorList>
    </citation>
    <scope>IDENTIFICATION</scope>
    <source>
        <tissue evidence="3">Whole organism</tissue>
    </source>
</reference>
<evidence type="ECO:0000256" key="1">
    <source>
        <dbReference type="SAM" id="Coils"/>
    </source>
</evidence>
<gene>
    <name evidence="3" type="primary">LOC108621425</name>
</gene>
<dbReference type="RefSeq" id="XP_017874212.1">
    <property type="nucleotide sequence ID" value="XM_018018723.1"/>
</dbReference>
<reference evidence="2" key="2">
    <citation type="journal article" date="2016" name="G3 (Bethesda)">
        <title>Genome Evolution in Three Species of Cactophilic Drosophila.</title>
        <authorList>
            <person name="Sanchez-Flores A."/>
            <person name="Penazola F."/>
            <person name="Carpinteyro-Ponce J."/>
            <person name="Nazario-Yepiz N."/>
            <person name="Abreu-Goodger C."/>
            <person name="Machado C.A."/>
            <person name="Markow T.A."/>
        </authorList>
    </citation>
    <scope>NUCLEOTIDE SEQUENCE [LARGE SCALE GENOMIC DNA]</scope>
</reference>
<accession>A0ABM1Q426</accession>
<sequence>MSQEASHFEFPSGAGEVALGVERLIKETNEDLKNFRVEQSDLRSLISAVLLENRQLTGELGKYKRVVWSSSSEKLQERLDITNNALTKAMDQIEALKKEKHCLNTLQECSQRTIKNMEAELDSCRAQLSNGDNEQMVQSYNKAIKVLEGRLAAQQEELRTQAKLIKALHEHKQRCGEQIDHLQSQLKDRHRGEVTREDNQAKVTSLQKQIREFEKSLQHTRALLDESKKREIEAMRKVQDAIAISEAAVREKDEAEKRAASYKEEASNLAFNIGTIMDEAAKRVDNEVAQLKTKIAEKDKTIALIRERMKTQMVEHKTAIELFESRNNRLSLKYKEALRQNEKLEMQVESCNKRLIELEQCAFNDETHYLASKKGYESQIHDYMLSYKALKSHYKQVLNDLTKRFERVIEKQKYELQADNDLLSGAVGDGR</sequence>
<proteinExistence type="predicted"/>
<evidence type="ECO:0000313" key="2">
    <source>
        <dbReference type="Proteomes" id="UP000694904"/>
    </source>
</evidence>